<accession>A0A381RIF3</accession>
<reference evidence="1" key="1">
    <citation type="submission" date="2018-05" db="EMBL/GenBank/DDBJ databases">
        <authorList>
            <person name="Lanie J.A."/>
            <person name="Ng W.-L."/>
            <person name="Kazmierczak K.M."/>
            <person name="Andrzejewski T.M."/>
            <person name="Davidsen T.M."/>
            <person name="Wayne K.J."/>
            <person name="Tettelin H."/>
            <person name="Glass J.I."/>
            <person name="Rusch D."/>
            <person name="Podicherti R."/>
            <person name="Tsui H.-C.T."/>
            <person name="Winkler M.E."/>
        </authorList>
    </citation>
    <scope>NUCLEOTIDE SEQUENCE</scope>
</reference>
<name>A0A381RIF3_9ZZZZ</name>
<evidence type="ECO:0000313" key="1">
    <source>
        <dbReference type="EMBL" id="SUZ91024.1"/>
    </source>
</evidence>
<evidence type="ECO:0008006" key="2">
    <source>
        <dbReference type="Google" id="ProtNLM"/>
    </source>
</evidence>
<sequence>MLGCKNDYNQKQIVIPSGITVWNKNDELPSITSCDQIESESERNICFQQKLTKSIFDNIDFSQIVVNNSLNDTLIISILIGKDGKISLYDSQINLKIRKQIPLIDSILYNAINNLPKVLPAIKTNIGVEVNSRFELPLIIKTN</sequence>
<gene>
    <name evidence="1" type="ORF">METZ01_LOCUS43878</name>
</gene>
<proteinExistence type="predicted"/>
<dbReference type="EMBL" id="UINC01001942">
    <property type="protein sequence ID" value="SUZ91024.1"/>
    <property type="molecule type" value="Genomic_DNA"/>
</dbReference>
<protein>
    <recommendedName>
        <fullName evidence="2">TonB C-terminal domain-containing protein</fullName>
    </recommendedName>
</protein>
<dbReference type="AlphaFoldDB" id="A0A381RIF3"/>
<organism evidence="1">
    <name type="scientific">marine metagenome</name>
    <dbReference type="NCBI Taxonomy" id="408172"/>
    <lineage>
        <taxon>unclassified sequences</taxon>
        <taxon>metagenomes</taxon>
        <taxon>ecological metagenomes</taxon>
    </lineage>
</organism>